<dbReference type="EMBL" id="CAJPVJ010006725">
    <property type="protein sequence ID" value="CAG2170673.1"/>
    <property type="molecule type" value="Genomic_DNA"/>
</dbReference>
<evidence type="ECO:0000256" key="7">
    <source>
        <dbReference type="ARBA" id="ARBA00023170"/>
    </source>
</evidence>
<evidence type="ECO:0000256" key="6">
    <source>
        <dbReference type="ARBA" id="ARBA00023163"/>
    </source>
</evidence>
<evidence type="ECO:0000256" key="1">
    <source>
        <dbReference type="ARBA" id="ARBA00022723"/>
    </source>
</evidence>
<evidence type="ECO:0000256" key="3">
    <source>
        <dbReference type="ARBA" id="ARBA00022833"/>
    </source>
</evidence>
<keyword evidence="2" id="KW-0863">Zinc-finger</keyword>
<dbReference type="Proteomes" id="UP000728032">
    <property type="component" value="Unassembled WGS sequence"/>
</dbReference>
<feature type="domain" description="Nuclear receptor" evidence="9">
    <location>
        <begin position="45"/>
        <end position="99"/>
    </location>
</feature>
<accession>A0A7R9QR23</accession>
<dbReference type="EMBL" id="OC921550">
    <property type="protein sequence ID" value="CAD7653486.1"/>
    <property type="molecule type" value="Genomic_DNA"/>
</dbReference>
<keyword evidence="4" id="KW-0805">Transcription regulation</keyword>
<keyword evidence="7" id="KW-0675">Receptor</keyword>
<dbReference type="GO" id="GO:0003700">
    <property type="term" value="F:DNA-binding transcription factor activity"/>
    <property type="evidence" value="ECO:0007669"/>
    <property type="project" value="InterPro"/>
</dbReference>
<name>A0A7R9QR23_9ACAR</name>
<proteinExistence type="predicted"/>
<dbReference type="InterPro" id="IPR001628">
    <property type="entry name" value="Znf_hrmn_rcpt"/>
</dbReference>
<gene>
    <name evidence="10" type="ORF">ONB1V03_LOCUS10139</name>
</gene>
<keyword evidence="8" id="KW-0539">Nucleus</keyword>
<protein>
    <recommendedName>
        <fullName evidence="9">Nuclear receptor domain-containing protein</fullName>
    </recommendedName>
</protein>
<dbReference type="InterPro" id="IPR013088">
    <property type="entry name" value="Znf_NHR/GATA"/>
</dbReference>
<evidence type="ECO:0000313" key="11">
    <source>
        <dbReference type="Proteomes" id="UP000728032"/>
    </source>
</evidence>
<keyword evidence="11" id="KW-1185">Reference proteome</keyword>
<dbReference type="OrthoDB" id="5771769at2759"/>
<evidence type="ECO:0000256" key="8">
    <source>
        <dbReference type="ARBA" id="ARBA00023242"/>
    </source>
</evidence>
<dbReference type="GO" id="GO:0008270">
    <property type="term" value="F:zinc ion binding"/>
    <property type="evidence" value="ECO:0007669"/>
    <property type="project" value="UniProtKB-KW"/>
</dbReference>
<dbReference type="InterPro" id="IPR050274">
    <property type="entry name" value="Nuclear_hormone_rcpt_NR2"/>
</dbReference>
<evidence type="ECO:0000313" key="10">
    <source>
        <dbReference type="EMBL" id="CAD7653486.1"/>
    </source>
</evidence>
<evidence type="ECO:0000256" key="4">
    <source>
        <dbReference type="ARBA" id="ARBA00023015"/>
    </source>
</evidence>
<evidence type="ECO:0000256" key="5">
    <source>
        <dbReference type="ARBA" id="ARBA00023125"/>
    </source>
</evidence>
<dbReference type="GO" id="GO:0043565">
    <property type="term" value="F:sequence-specific DNA binding"/>
    <property type="evidence" value="ECO:0007669"/>
    <property type="project" value="InterPro"/>
</dbReference>
<keyword evidence="1" id="KW-0479">Metal-binding</keyword>
<dbReference type="PROSITE" id="PS51030">
    <property type="entry name" value="NUCLEAR_REC_DBD_2"/>
    <property type="match status" value="1"/>
</dbReference>
<sequence>MTATPTEPYFYRLSIQSVNVGPLVSVIIDSQWVVHYRCPWPVSDGCSCFFKRSIRRKVNYRCITGTNECVIDKARRNWCPSCRLQKCFRVNMNRYAVQEERGPRKVKKSVTKQLNLQLMKAIHRSQHDHKCVAKAPVISIEAINMCKAEQRTAVPAVSPRTPPSTTAAPTSQLQLNPVHRELSVQTNGPTNPFHYINPQLMIGSEVSYNESKLRSLRLSSELIDLRLAASRYASAFSTFRPFRGHDLSLSPLHTSAMAGQQLMPALGHKFYEHLMPGYDTRALLMLPTMSNMLGTGTTNGTNSLTSSWVLSNLCCEKKVSQPMDKD</sequence>
<reference evidence="10" key="1">
    <citation type="submission" date="2020-11" db="EMBL/GenBank/DDBJ databases">
        <authorList>
            <person name="Tran Van P."/>
        </authorList>
    </citation>
    <scope>NUCLEOTIDE SEQUENCE</scope>
</reference>
<dbReference type="SMART" id="SM00399">
    <property type="entry name" value="ZnF_C4"/>
    <property type="match status" value="1"/>
</dbReference>
<keyword evidence="3" id="KW-0862">Zinc</keyword>
<dbReference type="Pfam" id="PF00105">
    <property type="entry name" value="zf-C4"/>
    <property type="match status" value="1"/>
</dbReference>
<dbReference type="AlphaFoldDB" id="A0A7R9QR23"/>
<keyword evidence="6" id="KW-0804">Transcription</keyword>
<evidence type="ECO:0000259" key="9">
    <source>
        <dbReference type="PROSITE" id="PS51030"/>
    </source>
</evidence>
<dbReference type="Gene3D" id="3.30.50.10">
    <property type="entry name" value="Erythroid Transcription Factor GATA-1, subunit A"/>
    <property type="match status" value="1"/>
</dbReference>
<keyword evidence="5" id="KW-0238">DNA-binding</keyword>
<dbReference type="SUPFAM" id="SSF57716">
    <property type="entry name" value="Glucocorticoid receptor-like (DNA-binding domain)"/>
    <property type="match status" value="1"/>
</dbReference>
<evidence type="ECO:0000256" key="2">
    <source>
        <dbReference type="ARBA" id="ARBA00022771"/>
    </source>
</evidence>
<dbReference type="PANTHER" id="PTHR24083">
    <property type="entry name" value="NUCLEAR HORMONE RECEPTOR"/>
    <property type="match status" value="1"/>
</dbReference>
<organism evidence="10">
    <name type="scientific">Oppiella nova</name>
    <dbReference type="NCBI Taxonomy" id="334625"/>
    <lineage>
        <taxon>Eukaryota</taxon>
        <taxon>Metazoa</taxon>
        <taxon>Ecdysozoa</taxon>
        <taxon>Arthropoda</taxon>
        <taxon>Chelicerata</taxon>
        <taxon>Arachnida</taxon>
        <taxon>Acari</taxon>
        <taxon>Acariformes</taxon>
        <taxon>Sarcoptiformes</taxon>
        <taxon>Oribatida</taxon>
        <taxon>Brachypylina</taxon>
        <taxon>Oppioidea</taxon>
        <taxon>Oppiidae</taxon>
        <taxon>Oppiella</taxon>
    </lineage>
</organism>